<accession>A0A2M9BM86</accession>
<proteinExistence type="predicted"/>
<gene>
    <name evidence="2" type="ORF">CLV45_0464</name>
</gene>
<name>A0A2M9BM86_9BACT</name>
<dbReference type="AlphaFoldDB" id="A0A2M9BM86"/>
<feature type="domain" description="DUF3885" evidence="1">
    <location>
        <begin position="9"/>
        <end position="214"/>
    </location>
</feature>
<dbReference type="OrthoDB" id="72213at2"/>
<protein>
    <submittedName>
        <fullName evidence="2">Uncharacterized protein DUF3885</fullName>
    </submittedName>
</protein>
<organism evidence="2 3">
    <name type="scientific">Hymenobacter chitinivorans DSM 11115</name>
    <dbReference type="NCBI Taxonomy" id="1121954"/>
    <lineage>
        <taxon>Bacteria</taxon>
        <taxon>Pseudomonadati</taxon>
        <taxon>Bacteroidota</taxon>
        <taxon>Cytophagia</taxon>
        <taxon>Cytophagales</taxon>
        <taxon>Hymenobacteraceae</taxon>
        <taxon>Hymenobacter</taxon>
    </lineage>
</organism>
<evidence type="ECO:0000313" key="3">
    <source>
        <dbReference type="Proteomes" id="UP000228535"/>
    </source>
</evidence>
<dbReference type="InterPro" id="IPR024976">
    <property type="entry name" value="DUF3885"/>
</dbReference>
<evidence type="ECO:0000313" key="2">
    <source>
        <dbReference type="EMBL" id="PJJ59051.1"/>
    </source>
</evidence>
<dbReference type="Pfam" id="PF13021">
    <property type="entry name" value="DUF3885"/>
    <property type="match status" value="1"/>
</dbReference>
<sequence length="225" mass="25638">MPLLPSTVFTRHYFPGLRLSTGLFYQWPIGIRFDLQGEEPIYLEPGHPGYSPTERLAYNEPYFREVNHRASALFHAAVQPDDEIVLVYQKSMYGRHRIRSRGFLLHQLGISKAQAAFQKIGPPYLYGFHPARWVRMNFTAKAAAIPADAILAAIANQDFGDRSPVIRGDLFFLNLTRGLIFHMYDDRGLDIIAVDKATLQPLFKTYNSWILDYDRAQVEAAFAGS</sequence>
<reference evidence="2 3" key="1">
    <citation type="submission" date="2017-11" db="EMBL/GenBank/DDBJ databases">
        <title>Genomic Encyclopedia of Archaeal and Bacterial Type Strains, Phase II (KMG-II): From Individual Species to Whole Genera.</title>
        <authorList>
            <person name="Goeker M."/>
        </authorList>
    </citation>
    <scope>NUCLEOTIDE SEQUENCE [LARGE SCALE GENOMIC DNA]</scope>
    <source>
        <strain evidence="2 3">DSM 11115</strain>
    </source>
</reference>
<dbReference type="EMBL" id="PGFA01000001">
    <property type="protein sequence ID" value="PJJ59051.1"/>
    <property type="molecule type" value="Genomic_DNA"/>
</dbReference>
<dbReference type="RefSeq" id="WP_100334789.1">
    <property type="nucleotide sequence ID" value="NZ_PGFA01000001.1"/>
</dbReference>
<comment type="caution">
    <text evidence="2">The sequence shown here is derived from an EMBL/GenBank/DDBJ whole genome shotgun (WGS) entry which is preliminary data.</text>
</comment>
<keyword evidence="3" id="KW-1185">Reference proteome</keyword>
<evidence type="ECO:0000259" key="1">
    <source>
        <dbReference type="Pfam" id="PF13021"/>
    </source>
</evidence>
<dbReference type="Proteomes" id="UP000228535">
    <property type="component" value="Unassembled WGS sequence"/>
</dbReference>